<organism evidence="8 9">
    <name type="scientific">Motilibacter deserti</name>
    <dbReference type="NCBI Taxonomy" id="2714956"/>
    <lineage>
        <taxon>Bacteria</taxon>
        <taxon>Bacillati</taxon>
        <taxon>Actinomycetota</taxon>
        <taxon>Actinomycetes</taxon>
        <taxon>Motilibacterales</taxon>
        <taxon>Motilibacteraceae</taxon>
        <taxon>Motilibacter</taxon>
    </lineage>
</organism>
<dbReference type="InterPro" id="IPR017941">
    <property type="entry name" value="Rieske_2Fe-2S"/>
</dbReference>
<evidence type="ECO:0000313" key="9">
    <source>
        <dbReference type="Proteomes" id="UP000800981"/>
    </source>
</evidence>
<dbReference type="Pfam" id="PF00355">
    <property type="entry name" value="Rieske"/>
    <property type="match status" value="1"/>
</dbReference>
<evidence type="ECO:0000256" key="6">
    <source>
        <dbReference type="ARBA" id="ARBA00038001"/>
    </source>
</evidence>
<dbReference type="CDD" id="cd03467">
    <property type="entry name" value="Rieske"/>
    <property type="match status" value="1"/>
</dbReference>
<keyword evidence="1" id="KW-0001">2Fe-2S</keyword>
<feature type="domain" description="Rieske" evidence="7">
    <location>
        <begin position="197"/>
        <end position="296"/>
    </location>
</feature>
<keyword evidence="4" id="KW-0411">Iron-sulfur</keyword>
<evidence type="ECO:0000256" key="3">
    <source>
        <dbReference type="ARBA" id="ARBA00023004"/>
    </source>
</evidence>
<dbReference type="PANTHER" id="PTHR21496:SF0">
    <property type="entry name" value="RIESKE DOMAIN-CONTAINING PROTEIN"/>
    <property type="match status" value="1"/>
</dbReference>
<reference evidence="8 9" key="1">
    <citation type="submission" date="2020-03" db="EMBL/GenBank/DDBJ databases">
        <title>Two novel Motilibacter sp.</title>
        <authorList>
            <person name="Liu S."/>
        </authorList>
    </citation>
    <scope>NUCLEOTIDE SEQUENCE [LARGE SCALE GENOMIC DNA]</scope>
    <source>
        <strain evidence="8 9">E257</strain>
    </source>
</reference>
<dbReference type="Pfam" id="PF09990">
    <property type="entry name" value="DUF2231"/>
    <property type="match status" value="1"/>
</dbReference>
<evidence type="ECO:0000259" key="7">
    <source>
        <dbReference type="PROSITE" id="PS51296"/>
    </source>
</evidence>
<dbReference type="InterPro" id="IPR036922">
    <property type="entry name" value="Rieske_2Fe-2S_sf"/>
</dbReference>
<gene>
    <name evidence="8" type="ORF">G9H71_10225</name>
</gene>
<dbReference type="Gene3D" id="2.102.10.10">
    <property type="entry name" value="Rieske [2Fe-2S] iron-sulphur domain"/>
    <property type="match status" value="1"/>
</dbReference>
<evidence type="ECO:0000256" key="1">
    <source>
        <dbReference type="ARBA" id="ARBA00022714"/>
    </source>
</evidence>
<dbReference type="RefSeq" id="WP_166281389.1">
    <property type="nucleotide sequence ID" value="NZ_JAANNP010000004.1"/>
</dbReference>
<evidence type="ECO:0000256" key="4">
    <source>
        <dbReference type="ARBA" id="ARBA00023014"/>
    </source>
</evidence>
<dbReference type="InterPro" id="IPR019251">
    <property type="entry name" value="DUF2231_TM"/>
</dbReference>
<keyword evidence="2" id="KW-0479">Metal-binding</keyword>
<comment type="caution">
    <text evidence="8">The sequence shown here is derived from an EMBL/GenBank/DDBJ whole genome shotgun (WGS) entry which is preliminary data.</text>
</comment>
<evidence type="ECO:0000313" key="8">
    <source>
        <dbReference type="EMBL" id="NHC14157.1"/>
    </source>
</evidence>
<dbReference type="Proteomes" id="UP000800981">
    <property type="component" value="Unassembled WGS sequence"/>
</dbReference>
<protein>
    <submittedName>
        <fullName evidence="8">Rieske 2Fe-2S domain-containing protein</fullName>
    </submittedName>
</protein>
<dbReference type="EMBL" id="JAANNP010000004">
    <property type="protein sequence ID" value="NHC14157.1"/>
    <property type="molecule type" value="Genomic_DNA"/>
</dbReference>
<keyword evidence="3" id="KW-0408">Iron</keyword>
<keyword evidence="9" id="KW-1185">Reference proteome</keyword>
<comment type="similarity">
    <text evidence="6">Belongs to the bacterial ring-hydroxylating dioxygenase ferredoxin component family.</text>
</comment>
<proteinExistence type="inferred from homology"/>
<dbReference type="SUPFAM" id="SSF50022">
    <property type="entry name" value="ISP domain"/>
    <property type="match status" value="1"/>
</dbReference>
<dbReference type="PANTHER" id="PTHR21496">
    <property type="entry name" value="FERREDOXIN-RELATED"/>
    <property type="match status" value="1"/>
</dbReference>
<name>A0ABX0GTE5_9ACTN</name>
<comment type="cofactor">
    <cofactor evidence="5">
        <name>[2Fe-2S] cluster</name>
        <dbReference type="ChEBI" id="CHEBI:190135"/>
    </cofactor>
</comment>
<evidence type="ECO:0000256" key="5">
    <source>
        <dbReference type="ARBA" id="ARBA00034078"/>
    </source>
</evidence>
<sequence>MVGRASGLPGPLQSALERGMRAIEDASLLDRVNGPLAEAVRKVAEKQPRIADVLHGVPVGHPLHPAMVLVPVGTWTSAAVLDLVPRTGPAVPVLIATGVLSAGPAAAAGLVDWAELHPQQQRVGLVHAVSNTAGLALYTASLVARLRGHGATGRALSYAGFGAVMAGGFLGGHLSYRQAAGANHVEDVPHIVPPGWHDLCAIDDLPEGRPVRRLVGEAPVVAVRRGKAIDVLADKCSHLSGPLHEGRVHDVDGEACITCPWHGSTFRLDDGDVVAGPATAPQPSFDVRVDAGRVQVRLPGAG</sequence>
<accession>A0ABX0GTE5</accession>
<dbReference type="PROSITE" id="PS51296">
    <property type="entry name" value="RIESKE"/>
    <property type="match status" value="1"/>
</dbReference>
<evidence type="ECO:0000256" key="2">
    <source>
        <dbReference type="ARBA" id="ARBA00022723"/>
    </source>
</evidence>